<dbReference type="PANTHER" id="PTHR33487">
    <property type="entry name" value="CILIA- AND FLAGELLA-ASSOCIATED PROTEIN 54"/>
    <property type="match status" value="1"/>
</dbReference>
<keyword evidence="3" id="KW-1185">Reference proteome</keyword>
<dbReference type="RefSeq" id="XP_006679048.1">
    <property type="nucleotide sequence ID" value="XM_006678985.1"/>
</dbReference>
<dbReference type="InterPro" id="IPR027912">
    <property type="entry name" value="CFAP54"/>
</dbReference>
<dbReference type="PANTHER" id="PTHR33487:SF1">
    <property type="entry name" value="CILIA- AND FLAGELLA-ASSOCIATED PROTEIN 54"/>
    <property type="match status" value="1"/>
</dbReference>
<dbReference type="Proteomes" id="UP000007241">
    <property type="component" value="Unassembled WGS sequence"/>
</dbReference>
<dbReference type="HOGENOM" id="CLU_225296_0_0_1"/>
<feature type="compositionally biased region" description="Polar residues" evidence="1">
    <location>
        <begin position="1647"/>
        <end position="1663"/>
    </location>
</feature>
<feature type="compositionally biased region" description="Polar residues" evidence="1">
    <location>
        <begin position="490"/>
        <end position="499"/>
    </location>
</feature>
<organism evidence="2 3">
    <name type="scientific">Batrachochytrium dendrobatidis (strain JAM81 / FGSC 10211)</name>
    <name type="common">Frog chytrid fungus</name>
    <dbReference type="NCBI Taxonomy" id="684364"/>
    <lineage>
        <taxon>Eukaryota</taxon>
        <taxon>Fungi</taxon>
        <taxon>Fungi incertae sedis</taxon>
        <taxon>Chytridiomycota</taxon>
        <taxon>Chytridiomycota incertae sedis</taxon>
        <taxon>Chytridiomycetes</taxon>
        <taxon>Rhizophydiales</taxon>
        <taxon>Rhizophydiales incertae sedis</taxon>
        <taxon>Batrachochytrium</taxon>
    </lineage>
</organism>
<feature type="region of interest" description="Disordered" evidence="1">
    <location>
        <begin position="1643"/>
        <end position="1745"/>
    </location>
</feature>
<feature type="compositionally biased region" description="Polar residues" evidence="1">
    <location>
        <begin position="3084"/>
        <end position="3097"/>
    </location>
</feature>
<dbReference type="EMBL" id="GL882884">
    <property type="protein sequence ID" value="EGF80528.1"/>
    <property type="molecule type" value="Genomic_DNA"/>
</dbReference>
<proteinExistence type="predicted"/>
<evidence type="ECO:0000313" key="2">
    <source>
        <dbReference type="EMBL" id="EGF80528.1"/>
    </source>
</evidence>
<accession>F4P306</accession>
<sequence>MQEQPKESSKNVADLTLKLSKQLQLEFPLISFDYDGVVPFHFEAVSDRLSETSMLNMFEGELNHCIKSIKALALLYDINNSQLCLVRTQLQACFQKFKQHINPSVYISKCIVTGEILLQISKLHQIASKDCLEFSLVLLTAIRSTTSETASASIVFQCLKYRALFGILIAQFISVVDIDPGLKSCTSACKILDIILKFKSICKETQGNNDLSWCNWLGIYHISNLCKELSNSGWTEKILDHAKWITESLEEHSTFDAIHHISWKIESYNTLFKYYLKTNNTNQALLVINQAISKISGTVTENPTNSTQSNDWTFLNYLKLLRFTWHLNQLASTQMSDQDVQHNVDFHSAPKLDSFSVDVFTEKDLKAGLFELGRIQSFNLESTALPSDFYMNSKSKEFSNYASSQPNTSMHIFEYNSYVHRNRKSICNDPKISLARLFKLVDIEKQKCSTYNHCSFGLIEQLNNGFQIIHAGKRASDNEKLNDTPDENKSNGTSNNATHSLPADKFGKHKQINVSSTEGEPEILKFRKSASKKIRTIDNDDVVNPQVALLDSIKNMINSIPTDGLKLSVIIQSLIYLNVSKNTCYTEDHIKNKQTATNYSTSLLLGLAFSIVTFTTYKSTKSVQTGQDMDYWNEKFFELPDFPTLHQAHRAQDFHMDDIIQFISFLFESRQWERMNCIIKMVCPILEKNTRLQNIYGQDLILRSAISRYLTVLHSERKVMFQDETFNYTTKSNLLKSSLEKTRQFHFEVVNCFSIILACLEDRESQKQHANLLVKISTLLWLAVQPYVRELRTENDALHFKLLSRLDSLLVIIEFIHVFQSMVLITNYEEAAIISSKLGLLLEAIGSYKHAEYVFLGGVNSIDAARIQTGEGSNLIYSTTVDTSFHTGQSRYIEAEESKCNPFGLSENPQTLSLRKRLCDIQVGLLSCMYRCKIKYFQNQQSSCALENSMQKKSLLESKQTIISGFKTLSTTILTKACGHDHSRRAIYLLVLATTLSHISTYQKRELLVQAMENLKQAYLIESETLKCENASCSSKKDWSPVLVRKTPTSITISPNRPYPSSESGTVWIKIQASAAGQYLGKSSTEYPGSGELFAQIFNQQLEMTVSQLSPNTAYNISMTIYKKNQADSSFQITSRSIKVIASLPLPLLLCWTTLSEIAHTARYYDLADSAFEILSSHFLCSVSSDNTLCQLETPDNYGIYQNPSYELFEFSLRQSSSAVIRSYINCIFMNVDRHIDLSHHHLTANAFGKEITISHQIVRLRACRDLLLAVELAKHICDGQLQLLCAFKIYQNLWPFIQFDIKCAFVQHVLMNCHEILMANIPNAREDCTNVLEYFFVPVTHHLLNGLKNCANYPLIVKVVQESLQLVQLIEHAVETKISNSAAIEQAWLGHTFKPKRLGGNHTKSHYYSEFAFQGKVAVLKDNKKGVAQSRKKSEIFSEYLEVTLAQNSQLVSKLNQSQFNLHDSRVGPAYPENLSSKRPMILHRKSLDTHTCLKDIFILFATCGPEATMQELMRFKKNPRYIEIVSNIMQWCVEKELYDAAFRIGTEVEEWIDKRNQTIVLIDQLAENTESSKDVLIKRRRRHLFSIEKHAIYEIMVKSKSDSTGLQDHNTVSKEKHLKKKIGHQEHAVERVLPSLKNGAHEISINPSKQPNTSPARTTEPSDALNYALRSKSRIVPPTSAGTDSNESNPSALQNNESGSKTRPSSREAQPTSKTNGGNARPSRSASNSRANSASPHGVVKEDVCKEEVDQTGLLALKRKRLQQRHTFFIGLSPSERERKDHAARVLDNCLGAWWHRRRYLQRLRAILEFESLYRSEIAFLRGKIGILQLQRDHTAFKANLHDLNDFFDSGWFEYRQSGCLLLNNFAIYRNEMIPIGSDGELLSGLNNLTVDILQAFIQSIVLAARYHKWLKVMNSSKHLWKAIQSLIRYRKLASDSWRQSLWRGMHVAACAMMDTLTSVTICHIDDKKFQTSQRASNLFVCTNTFQSAIPCTTLIDLQRGLYTCNWIDQYGELQTHYIDLAFFADFFLFTLETMNASGKFHRILEFGEKFQTLFNGIYSSIVNPILEKARLKTSSPTCTISANNSLSPLPSKLIKKGSSENMLFNARQLHSNYLYQKICSIKSGSVSFETFTDASNAYEKAISVSHKESNFEVFSAAANEHGDLLFEHGNISGACVFWSKSIDALFQKDKALSSWKTILGIDHAGNFSSWTHRNANQLLESINGKFNCLLAATAVTKIARFYYFNNQNKRSELVWFAAHLYIAPIVANLPRPTNYMEYANYTPSFLLLLTNVFADKFTSNPATMCDCLFFLIEQLFAANLYLLALPLAAIIDHISLNVIHSQLYCAKVALLKSEALVNLGMIFNEKTKVHCILPRFQTEIELCRLKLVIKILEMSPTDDCFYNDSFAHSLFDALNMGNDCVHPVSDCIKSDSSDLFKSSLNVLEGKSSSKNHNQPFLEPFTLEILDTLRIHLFRIIQQKQNVIKSKFTLCTVHKENNRTKNHFEYENLVGSIVTLVRCFELIGNTYFIQKQYRSSLKWYYSARNFVSSLADSTDLGKYKIHQLVMSELGSEFILQTRRMLIIALIADGKFQTAYDLCNEGIEEAAGCHSVHYQLLFSRLLLFTCQHMNNLSSSILSAHINATIGFINQVSRIPTSLLNYFLSARDIADLQWKSQYTDHHGDIGHIIVAFNESHSMLKNVLGEYHIFDATKLYDPFQQEYILSAYKAYASQLRANEMDDARLTECMREVIGMCFKRPLQLPVYINIQLAFDLGQTFANIRPRYRKNAFLSNLLLKNSEHLITYVLHELCNSGGYEYRTLRSCLLCLLSLNLESECSSPKALQLLYQSARVYRMKQSLEAKSVENCSIPAEECPSNIITELHERNSSSIPQNELFESYDPLYVEDSQVFERSIGKKYPALDVYSLIDYRCHLECCLAASRDRKIGTIRDEFENNLTCKLHSIHFLMNQKFSWYKKFCLESPSDWSISDYQSSGTAVLSWIPVSFYEHINDKILNLVDHFSSVTGIRDSTPSGISLYKSVFYCNLASHQPICSKTALKPVNIKDSLKSNPLSNESDLPGEKYSDSPSQTPQLADQTKQSLPKIYSTIVPYSLLSKGEEFAKTTMMVFAQFEITGQAELREEAEFKWRILLDLLIVAFTGDVHFKKINSSYPSLTQAALLFTRSLFDPHQSVGCGLKETPQLRFSPNPYKAYLNGDCLSSKYQSLDCESLQKNNDDEMAVFSWIFRHLSISASNYDSSNQNDSVL</sequence>
<feature type="compositionally biased region" description="Basic and acidic residues" evidence="1">
    <location>
        <begin position="476"/>
        <end position="489"/>
    </location>
</feature>
<dbReference type="Pfam" id="PF14858">
    <property type="entry name" value="CFAP54_N"/>
    <property type="match status" value="1"/>
</dbReference>
<feature type="region of interest" description="Disordered" evidence="1">
    <location>
        <begin position="476"/>
        <end position="503"/>
    </location>
</feature>
<dbReference type="GO" id="GO:0060271">
    <property type="term" value="P:cilium assembly"/>
    <property type="evidence" value="ECO:0000318"/>
    <property type="project" value="GO_Central"/>
</dbReference>
<evidence type="ECO:0000313" key="3">
    <source>
        <dbReference type="Proteomes" id="UP000007241"/>
    </source>
</evidence>
<reference evidence="2 3" key="1">
    <citation type="submission" date="2009-12" db="EMBL/GenBank/DDBJ databases">
        <title>The draft genome of Batrachochytrium dendrobatidis.</title>
        <authorList>
            <consortium name="US DOE Joint Genome Institute (JGI-PGF)"/>
            <person name="Kuo A."/>
            <person name="Salamov A."/>
            <person name="Schmutz J."/>
            <person name="Lucas S."/>
            <person name="Pitluck S."/>
            <person name="Rosenblum E."/>
            <person name="Stajich J."/>
            <person name="Eisen M."/>
            <person name="Grigoriev I.V."/>
        </authorList>
    </citation>
    <scope>NUCLEOTIDE SEQUENCE [LARGE SCALE GENOMIC DNA]</scope>
    <source>
        <strain evidence="3">JAM81 / FGSC 10211</strain>
    </source>
</reference>
<dbReference type="STRING" id="684364.F4P306"/>
<dbReference type="OrthoDB" id="2104158at2759"/>
<name>F4P306_BATDJ</name>
<gene>
    <name evidence="2" type="ORF">BATDEDRAFT_25181</name>
</gene>
<feature type="compositionally biased region" description="Polar residues" evidence="1">
    <location>
        <begin position="1682"/>
        <end position="1720"/>
    </location>
</feature>
<dbReference type="GeneID" id="18238719"/>
<feature type="region of interest" description="Disordered" evidence="1">
    <location>
        <begin position="3067"/>
        <end position="3097"/>
    </location>
</feature>
<feature type="compositionally biased region" description="Low complexity" evidence="1">
    <location>
        <begin position="1721"/>
        <end position="1738"/>
    </location>
</feature>
<evidence type="ECO:0000256" key="1">
    <source>
        <dbReference type="SAM" id="MobiDB-lite"/>
    </source>
</evidence>
<protein>
    <submittedName>
        <fullName evidence="2">Uncharacterized protein</fullName>
    </submittedName>
</protein>
<dbReference type="InParanoid" id="F4P306"/>